<feature type="domain" description="DAC" evidence="12">
    <location>
        <begin position="95"/>
        <end position="261"/>
    </location>
</feature>
<dbReference type="EC" id="2.7.7.85" evidence="10"/>
<dbReference type="InterPro" id="IPR045585">
    <property type="entry name" value="CdaA_N"/>
</dbReference>
<evidence type="ECO:0000256" key="3">
    <source>
        <dbReference type="ARBA" id="ARBA00022679"/>
    </source>
</evidence>
<organism evidence="13 14">
    <name type="scientific">Roseburia lenta</name>
    <dbReference type="NCBI Taxonomy" id="2763061"/>
    <lineage>
        <taxon>Bacteria</taxon>
        <taxon>Bacillati</taxon>
        <taxon>Bacillota</taxon>
        <taxon>Clostridia</taxon>
        <taxon>Lachnospirales</taxon>
        <taxon>Lachnospiraceae</taxon>
        <taxon>Roseburia</taxon>
    </lineage>
</organism>
<keyword evidence="6 10" id="KW-0547">Nucleotide-binding</keyword>
<dbReference type="Proteomes" id="UP000643810">
    <property type="component" value="Unassembled WGS sequence"/>
</dbReference>
<dbReference type="InterPro" id="IPR050338">
    <property type="entry name" value="DisA"/>
</dbReference>
<dbReference type="PANTHER" id="PTHR34185:SF1">
    <property type="entry name" value="DIADENYLATE CYCLASE"/>
    <property type="match status" value="1"/>
</dbReference>
<evidence type="ECO:0000313" key="13">
    <source>
        <dbReference type="EMBL" id="MBC5686635.1"/>
    </source>
</evidence>
<feature type="transmembrane region" description="Helical" evidence="10">
    <location>
        <begin position="57"/>
        <end position="76"/>
    </location>
</feature>
<protein>
    <recommendedName>
        <fullName evidence="10">Diadenylate cyclase</fullName>
        <shortName evidence="10">DAC</shortName>
        <ecNumber evidence="10">2.7.7.85</ecNumber>
    </recommendedName>
    <alternativeName>
        <fullName evidence="10">Cyclic-di-AMP synthase</fullName>
        <shortName evidence="10">c-di-AMP synthase</shortName>
    </alternativeName>
</protein>
<evidence type="ECO:0000256" key="9">
    <source>
        <dbReference type="ARBA" id="ARBA00023136"/>
    </source>
</evidence>
<keyword evidence="4 10" id="KW-0812">Transmembrane</keyword>
<dbReference type="PIRSF" id="PIRSF004793">
    <property type="entry name" value="UCP004793"/>
    <property type="match status" value="1"/>
</dbReference>
<dbReference type="Pfam" id="PF19293">
    <property type="entry name" value="CdaA_N"/>
    <property type="match status" value="1"/>
</dbReference>
<dbReference type="NCBIfam" id="TIGR00159">
    <property type="entry name" value="diadenylate cyclase CdaA"/>
    <property type="match status" value="1"/>
</dbReference>
<proteinExistence type="inferred from homology"/>
<evidence type="ECO:0000259" key="12">
    <source>
        <dbReference type="PROSITE" id="PS51794"/>
    </source>
</evidence>
<comment type="caution">
    <text evidence="10">Lacks conserved residue(s) required for the propagation of feature annotation.</text>
</comment>
<dbReference type="RefSeq" id="WP_178010801.1">
    <property type="nucleotide sequence ID" value="NZ_JACOPG010000003.1"/>
</dbReference>
<evidence type="ECO:0000256" key="2">
    <source>
        <dbReference type="ARBA" id="ARBA00022475"/>
    </source>
</evidence>
<dbReference type="InterPro" id="IPR034701">
    <property type="entry name" value="CdaA"/>
</dbReference>
<dbReference type="InterPro" id="IPR036888">
    <property type="entry name" value="DNA_integrity_DisA_N_sf"/>
</dbReference>
<dbReference type="SUPFAM" id="SSF143597">
    <property type="entry name" value="YojJ-like"/>
    <property type="match status" value="1"/>
</dbReference>
<keyword evidence="8 10" id="KW-1133">Transmembrane helix</keyword>
<feature type="compositionally biased region" description="Basic and acidic residues" evidence="11">
    <location>
        <begin position="276"/>
        <end position="298"/>
    </location>
</feature>
<dbReference type="EMBL" id="JACOPG010000003">
    <property type="protein sequence ID" value="MBC5686635.1"/>
    <property type="molecule type" value="Genomic_DNA"/>
</dbReference>
<sequence length="298" mass="33477">MDNIINSLDAFFGDYFGINFPNVQITDIVEIIIIAFFIYQLLIWVQNTRTWMLFRGLLVVVAFFILAALFQMSTILWLGEKLLNVALIMVIVVFQPELRKALEDLGRRRLFTFLANLGVGKSISKRFEDKTINDTVMACFEMGAVKTGALIVVENQMRLDEVERTGITLDAVLTRQLLINIFEKNTPLHDGAIIVRGDRIVAATCYLPLSENMNLSKALGTRHRAALGISEVCDALTIVVSEETGGVSIAQNGHLTEKVTDDQLKEKLIELQNPVKDVDENNKPRLGRRVKDEAEHNS</sequence>
<keyword evidence="9 10" id="KW-0472">Membrane</keyword>
<reference evidence="13 14" key="1">
    <citation type="submission" date="2020-08" db="EMBL/GenBank/DDBJ databases">
        <title>Genome public.</title>
        <authorList>
            <person name="Liu C."/>
            <person name="Sun Q."/>
        </authorList>
    </citation>
    <scope>NUCLEOTIDE SEQUENCE [LARGE SCALE GENOMIC DNA]</scope>
    <source>
        <strain evidence="13 14">NSJ-9</strain>
    </source>
</reference>
<keyword evidence="2 10" id="KW-1003">Cell membrane</keyword>
<evidence type="ECO:0000256" key="6">
    <source>
        <dbReference type="ARBA" id="ARBA00022741"/>
    </source>
</evidence>
<dbReference type="Gene3D" id="3.40.1700.10">
    <property type="entry name" value="DNA integrity scanning protein, DisA, N-terminal domain"/>
    <property type="match status" value="1"/>
</dbReference>
<keyword evidence="7 10" id="KW-0067">ATP-binding</keyword>
<evidence type="ECO:0000256" key="4">
    <source>
        <dbReference type="ARBA" id="ARBA00022692"/>
    </source>
</evidence>
<comment type="function">
    <text evidence="10">Catalyzes the condensation of 2 ATP molecules into cyclic di-AMP (c-di-AMP), a second messenger used to regulate differing processes in different bacteria.</text>
</comment>
<name>A0ABR7GHN8_9FIRM</name>
<comment type="caution">
    <text evidence="13">The sequence shown here is derived from an EMBL/GenBank/DDBJ whole genome shotgun (WGS) entry which is preliminary data.</text>
</comment>
<comment type="similarity">
    <text evidence="10">Belongs to the adenylate cyclase family. DacA/CdaA subfamily.</text>
</comment>
<feature type="transmembrane region" description="Helical" evidence="10">
    <location>
        <begin position="28"/>
        <end position="45"/>
    </location>
</feature>
<evidence type="ECO:0000256" key="8">
    <source>
        <dbReference type="ARBA" id="ARBA00022989"/>
    </source>
</evidence>
<dbReference type="PANTHER" id="PTHR34185">
    <property type="entry name" value="DIADENYLATE CYCLASE"/>
    <property type="match status" value="1"/>
</dbReference>
<keyword evidence="5 10" id="KW-0548">Nucleotidyltransferase</keyword>
<dbReference type="PROSITE" id="PS51794">
    <property type="entry name" value="DAC"/>
    <property type="match status" value="1"/>
</dbReference>
<evidence type="ECO:0000256" key="7">
    <source>
        <dbReference type="ARBA" id="ARBA00022840"/>
    </source>
</evidence>
<evidence type="ECO:0000256" key="5">
    <source>
        <dbReference type="ARBA" id="ARBA00022695"/>
    </source>
</evidence>
<accession>A0ABR7GHN8</accession>
<comment type="subunit">
    <text evidence="10">Probably a homodimer.</text>
</comment>
<evidence type="ECO:0000313" key="14">
    <source>
        <dbReference type="Proteomes" id="UP000643810"/>
    </source>
</evidence>
<dbReference type="InterPro" id="IPR003390">
    <property type="entry name" value="DNA_integrity_scan_DisA_N"/>
</dbReference>
<dbReference type="HAMAP" id="MF_01499">
    <property type="entry name" value="DacA"/>
    <property type="match status" value="1"/>
</dbReference>
<feature type="region of interest" description="Disordered" evidence="11">
    <location>
        <begin position="271"/>
        <end position="298"/>
    </location>
</feature>
<dbReference type="InterPro" id="IPR014046">
    <property type="entry name" value="C-di-AMP_synthase"/>
</dbReference>
<evidence type="ECO:0000256" key="10">
    <source>
        <dbReference type="HAMAP-Rule" id="MF_01499"/>
    </source>
</evidence>
<comment type="catalytic activity">
    <reaction evidence="1 10">
        <text>2 ATP = 3',3'-c-di-AMP + 2 diphosphate</text>
        <dbReference type="Rhea" id="RHEA:35655"/>
        <dbReference type="ChEBI" id="CHEBI:30616"/>
        <dbReference type="ChEBI" id="CHEBI:33019"/>
        <dbReference type="ChEBI" id="CHEBI:71500"/>
        <dbReference type="EC" id="2.7.7.85"/>
    </reaction>
</comment>
<keyword evidence="3 10" id="KW-0808">Transferase</keyword>
<gene>
    <name evidence="10" type="primary">dacA</name>
    <name evidence="13" type="ORF">H8R94_08505</name>
</gene>
<dbReference type="Pfam" id="PF02457">
    <property type="entry name" value="DAC"/>
    <property type="match status" value="1"/>
</dbReference>
<keyword evidence="14" id="KW-1185">Reference proteome</keyword>
<evidence type="ECO:0000256" key="1">
    <source>
        <dbReference type="ARBA" id="ARBA00000877"/>
    </source>
</evidence>
<evidence type="ECO:0000256" key="11">
    <source>
        <dbReference type="SAM" id="MobiDB-lite"/>
    </source>
</evidence>